<protein>
    <submittedName>
        <fullName evidence="2">Uncharacterized protein</fullName>
    </submittedName>
</protein>
<evidence type="ECO:0000313" key="3">
    <source>
        <dbReference type="Proteomes" id="UP000199199"/>
    </source>
</evidence>
<feature type="transmembrane region" description="Helical" evidence="1">
    <location>
        <begin position="44"/>
        <end position="63"/>
    </location>
</feature>
<feature type="transmembrane region" description="Helical" evidence="1">
    <location>
        <begin position="69"/>
        <end position="87"/>
    </location>
</feature>
<gene>
    <name evidence="2" type="ORF">SAMN04488556_1293</name>
</gene>
<reference evidence="3" key="1">
    <citation type="submission" date="2016-10" db="EMBL/GenBank/DDBJ databases">
        <authorList>
            <person name="Varghese N."/>
            <person name="Submissions S."/>
        </authorList>
    </citation>
    <scope>NUCLEOTIDE SEQUENCE [LARGE SCALE GENOMIC DNA]</scope>
    <source>
        <strain evidence="3">DSM 22427</strain>
    </source>
</reference>
<evidence type="ECO:0000313" key="2">
    <source>
        <dbReference type="EMBL" id="SFS52209.1"/>
    </source>
</evidence>
<dbReference type="Proteomes" id="UP000199199">
    <property type="component" value="Unassembled WGS sequence"/>
</dbReference>
<feature type="transmembrane region" description="Helical" evidence="1">
    <location>
        <begin position="94"/>
        <end position="111"/>
    </location>
</feature>
<proteinExistence type="predicted"/>
<dbReference type="EMBL" id="FOZS01000001">
    <property type="protein sequence ID" value="SFS52209.1"/>
    <property type="molecule type" value="Genomic_DNA"/>
</dbReference>
<accession>A0A1I6QIB1</accession>
<keyword evidence="3" id="KW-1185">Reference proteome</keyword>
<organism evidence="2 3">
    <name type="scientific">Halostagnicola kamekurae</name>
    <dbReference type="NCBI Taxonomy" id="619731"/>
    <lineage>
        <taxon>Archaea</taxon>
        <taxon>Methanobacteriati</taxon>
        <taxon>Methanobacteriota</taxon>
        <taxon>Stenosarchaea group</taxon>
        <taxon>Halobacteria</taxon>
        <taxon>Halobacteriales</taxon>
        <taxon>Natrialbaceae</taxon>
        <taxon>Halostagnicola</taxon>
    </lineage>
</organism>
<keyword evidence="1" id="KW-0812">Transmembrane</keyword>
<evidence type="ECO:0000256" key="1">
    <source>
        <dbReference type="SAM" id="Phobius"/>
    </source>
</evidence>
<keyword evidence="1" id="KW-0472">Membrane</keyword>
<sequence length="119" mass="12930">MSVDSEKSKSNSKTSNFTYGLVLYLVLGASSLGMILFTEAEISLTYVLIGALAGSVYIIIHHFLSSHSLFQRAYEIVVFLSIIVLVTQDVTGKLAMVVGVCIATIVVSYWLDTGTDNMK</sequence>
<name>A0A1I6QIB1_9EURY</name>
<dbReference type="AlphaFoldDB" id="A0A1I6QIB1"/>
<keyword evidence="1" id="KW-1133">Transmembrane helix</keyword>
<feature type="transmembrane region" description="Helical" evidence="1">
    <location>
        <begin position="17"/>
        <end position="37"/>
    </location>
</feature>